<dbReference type="PANTHER" id="PTHR30086:SF19">
    <property type="entry name" value="THREONINE EFFLUX PROTEIN"/>
    <property type="match status" value="1"/>
</dbReference>
<feature type="transmembrane region" description="Helical" evidence="6">
    <location>
        <begin position="72"/>
        <end position="90"/>
    </location>
</feature>
<keyword evidence="3 6" id="KW-0812">Transmembrane</keyword>
<dbReference type="Proteomes" id="UP000298656">
    <property type="component" value="Chromosome 1"/>
</dbReference>
<accession>A0A4P8IJL0</accession>
<evidence type="ECO:0000256" key="5">
    <source>
        <dbReference type="ARBA" id="ARBA00023136"/>
    </source>
</evidence>
<keyword evidence="4 6" id="KW-1133">Transmembrane helix</keyword>
<reference evidence="7 8" key="1">
    <citation type="submission" date="2019-05" db="EMBL/GenBank/DDBJ databases">
        <title>Burkholderia sp. DHOD12, isolated from subtropical forest soil.</title>
        <authorList>
            <person name="Gao Z.-H."/>
            <person name="Qiu L.-H."/>
        </authorList>
    </citation>
    <scope>NUCLEOTIDE SEQUENCE [LARGE SCALE GENOMIC DNA]</scope>
    <source>
        <strain evidence="7 8">DHOD12</strain>
    </source>
</reference>
<evidence type="ECO:0000256" key="6">
    <source>
        <dbReference type="SAM" id="Phobius"/>
    </source>
</evidence>
<feature type="transmembrane region" description="Helical" evidence="6">
    <location>
        <begin position="6"/>
        <end position="28"/>
    </location>
</feature>
<comment type="subcellular location">
    <subcellularLocation>
        <location evidence="1">Cell membrane</location>
        <topology evidence="1">Multi-pass membrane protein</topology>
    </subcellularLocation>
</comment>
<dbReference type="OrthoDB" id="9804822at2"/>
<dbReference type="InterPro" id="IPR001123">
    <property type="entry name" value="LeuE-type"/>
</dbReference>
<feature type="transmembrane region" description="Helical" evidence="6">
    <location>
        <begin position="128"/>
        <end position="149"/>
    </location>
</feature>
<evidence type="ECO:0000256" key="4">
    <source>
        <dbReference type="ARBA" id="ARBA00022989"/>
    </source>
</evidence>
<gene>
    <name evidence="7" type="ORF">FAZ95_00740</name>
</gene>
<keyword evidence="2" id="KW-1003">Cell membrane</keyword>
<keyword evidence="8" id="KW-1185">Reference proteome</keyword>
<evidence type="ECO:0000313" key="7">
    <source>
        <dbReference type="EMBL" id="QCP47837.1"/>
    </source>
</evidence>
<evidence type="ECO:0000256" key="1">
    <source>
        <dbReference type="ARBA" id="ARBA00004651"/>
    </source>
</evidence>
<proteinExistence type="predicted"/>
<dbReference type="PANTHER" id="PTHR30086">
    <property type="entry name" value="ARGININE EXPORTER PROTEIN ARGO"/>
    <property type="match status" value="1"/>
</dbReference>
<dbReference type="KEGG" id="tvl:FAZ95_00740"/>
<feature type="transmembrane region" description="Helical" evidence="6">
    <location>
        <begin position="155"/>
        <end position="181"/>
    </location>
</feature>
<evidence type="ECO:0000313" key="8">
    <source>
        <dbReference type="Proteomes" id="UP000298656"/>
    </source>
</evidence>
<keyword evidence="5 6" id="KW-0472">Membrane</keyword>
<dbReference type="EMBL" id="CP040077">
    <property type="protein sequence ID" value="QCP47837.1"/>
    <property type="molecule type" value="Genomic_DNA"/>
</dbReference>
<dbReference type="AlphaFoldDB" id="A0A4P8IJL0"/>
<name>A0A4P8IJL0_9BURK</name>
<evidence type="ECO:0000256" key="2">
    <source>
        <dbReference type="ARBA" id="ARBA00022475"/>
    </source>
</evidence>
<dbReference type="GO" id="GO:0005886">
    <property type="term" value="C:plasma membrane"/>
    <property type="evidence" value="ECO:0007669"/>
    <property type="project" value="UniProtKB-SubCell"/>
</dbReference>
<protein>
    <submittedName>
        <fullName evidence="7">LysE family translocator</fullName>
    </submittedName>
</protein>
<feature type="transmembrane region" description="Helical" evidence="6">
    <location>
        <begin position="40"/>
        <end position="66"/>
    </location>
</feature>
<dbReference type="GO" id="GO:0015171">
    <property type="term" value="F:amino acid transmembrane transporter activity"/>
    <property type="evidence" value="ECO:0007669"/>
    <property type="project" value="TreeGrafter"/>
</dbReference>
<organism evidence="7 8">
    <name type="scientific">Trinickia violacea</name>
    <dbReference type="NCBI Taxonomy" id="2571746"/>
    <lineage>
        <taxon>Bacteria</taxon>
        <taxon>Pseudomonadati</taxon>
        <taxon>Pseudomonadota</taxon>
        <taxon>Betaproteobacteria</taxon>
        <taxon>Burkholderiales</taxon>
        <taxon>Burkholderiaceae</taxon>
        <taxon>Trinickia</taxon>
    </lineage>
</organism>
<evidence type="ECO:0000256" key="3">
    <source>
        <dbReference type="ARBA" id="ARBA00022692"/>
    </source>
</evidence>
<dbReference type="Pfam" id="PF01810">
    <property type="entry name" value="LysE"/>
    <property type="match status" value="1"/>
</dbReference>
<sequence>MVHYLPILLQIAVVYLVAAISPGPNFFMITQLSLSGRRGLGAASALGVGTASVTWATLAMLGLAAVLQQIEWLYTGIRIMGAVYLVYFGLKLLRSSAKAEPAAAAAPDTAEPEAHDVAAYWRAYRSGLVTCLTNPKSCVFWTSVFAAMFPAHPPLWFYGVVLAMIGVLSAGWYGGVALMFASERTQRGYRKLRRPIDGLCGAALVGLGAKLVAER</sequence>